<feature type="signal peptide" evidence="2">
    <location>
        <begin position="1"/>
        <end position="19"/>
    </location>
</feature>
<accession>A0A0L8GXH4</accession>
<feature type="region of interest" description="Disordered" evidence="1">
    <location>
        <begin position="98"/>
        <end position="119"/>
    </location>
</feature>
<evidence type="ECO:0000256" key="2">
    <source>
        <dbReference type="SAM" id="SignalP"/>
    </source>
</evidence>
<evidence type="ECO:0000313" key="3">
    <source>
        <dbReference type="EMBL" id="KOF81751.1"/>
    </source>
</evidence>
<feature type="region of interest" description="Disordered" evidence="1">
    <location>
        <begin position="147"/>
        <end position="175"/>
    </location>
</feature>
<evidence type="ECO:0000256" key="1">
    <source>
        <dbReference type="SAM" id="MobiDB-lite"/>
    </source>
</evidence>
<dbReference type="AlphaFoldDB" id="A0A0L8GXH4"/>
<dbReference type="EMBL" id="KQ420006">
    <property type="protein sequence ID" value="KOF81751.1"/>
    <property type="molecule type" value="Genomic_DNA"/>
</dbReference>
<reference evidence="3" key="1">
    <citation type="submission" date="2015-07" db="EMBL/GenBank/DDBJ databases">
        <title>MeaNS - Measles Nucleotide Surveillance Program.</title>
        <authorList>
            <person name="Tran T."/>
            <person name="Druce J."/>
        </authorList>
    </citation>
    <scope>NUCLEOTIDE SEQUENCE</scope>
    <source>
        <strain evidence="3">UCB-OBI-ISO-001</strain>
        <tissue evidence="3">Gonad</tissue>
    </source>
</reference>
<gene>
    <name evidence="3" type="ORF">OCBIM_22026161mg</name>
</gene>
<keyword evidence="2" id="KW-0732">Signal</keyword>
<organism evidence="3">
    <name type="scientific">Octopus bimaculoides</name>
    <name type="common">California two-spotted octopus</name>
    <dbReference type="NCBI Taxonomy" id="37653"/>
    <lineage>
        <taxon>Eukaryota</taxon>
        <taxon>Metazoa</taxon>
        <taxon>Spiralia</taxon>
        <taxon>Lophotrochozoa</taxon>
        <taxon>Mollusca</taxon>
        <taxon>Cephalopoda</taxon>
        <taxon>Coleoidea</taxon>
        <taxon>Octopodiformes</taxon>
        <taxon>Octopoda</taxon>
        <taxon>Incirrata</taxon>
        <taxon>Octopodidae</taxon>
        <taxon>Octopus</taxon>
    </lineage>
</organism>
<name>A0A0L8GXH4_OCTBM</name>
<proteinExistence type="predicted"/>
<feature type="chain" id="PRO_5005583346" evidence="2">
    <location>
        <begin position="20"/>
        <end position="190"/>
    </location>
</feature>
<protein>
    <submittedName>
        <fullName evidence="3">Uncharacterized protein</fullName>
    </submittedName>
</protein>
<sequence length="190" mass="21310">MYFLICLPFLSLYNGLCSTESASTCLHHSRIRDLFNRSLLIIHLCPIFSSVSITGEKGHAVLPLRNISLRNPFIEYVSSSVFGLQRCYCKNHNSNDSNINTKSHGSNNSNNNDDYRDNRQNLSNEYKQKPLHSTIMKAAEQQQLKNNNNSINTSSNYINSSSSSSSSSIGINNISSSSDNNKKINIFCFI</sequence>
<feature type="non-terminal residue" evidence="3">
    <location>
        <position position="190"/>
    </location>
</feature>